<dbReference type="InterPro" id="IPR001131">
    <property type="entry name" value="Peptidase_M24B_aminopep-P_CS"/>
</dbReference>
<dbReference type="GO" id="GO:0046872">
    <property type="term" value="F:metal ion binding"/>
    <property type="evidence" value="ECO:0007669"/>
    <property type="project" value="UniProtKB-KW"/>
</dbReference>
<dbReference type="PANTHER" id="PTHR43763">
    <property type="entry name" value="XAA-PRO AMINOPEPTIDASE 1"/>
    <property type="match status" value="1"/>
</dbReference>
<gene>
    <name evidence="10" type="ORF">ETF27_03640</name>
</gene>
<dbReference type="InterPro" id="IPR033740">
    <property type="entry name" value="Pept_M24B"/>
</dbReference>
<dbReference type="PROSITE" id="PS00491">
    <property type="entry name" value="PROLINE_PEPTIDASE"/>
    <property type="match status" value="1"/>
</dbReference>
<dbReference type="AlphaFoldDB" id="A0A5C8GKS6"/>
<keyword evidence="11" id="KW-1185">Reference proteome</keyword>
<accession>A0A5C8GKS6</accession>
<evidence type="ECO:0000256" key="4">
    <source>
        <dbReference type="ARBA" id="ARBA00022801"/>
    </source>
</evidence>
<sequence>MKTEINARLTALRRVMRRKGFAAFVFPSTDPHQGEYVPDHWKGREWISGFDGSAGTAVVTMTSAALWTDSRYFIAAAEQLAETEFVLMKERIATTPSVSEWLAKELKKDTCKKIGIDGWVCSHSVAEDLRKALKKLGDFTLQTDFDPLAEIWNHRPLRPKNKIFLHPLQYAGETCSSKLRRIRKALSEQQAEGTIVSALDDVAWTLNLRGSDVHCNPVFVAYLFILKQKAVLYTDMEKISPEINRYLLSEGVETAPYEQIPIALAQCTDIALLLDSDALNERLFTVAFNARSIIGKLPIPTMKAVKNETEIRGFRNAMLRDGVAMVKFLKWLRPAVEAGGQTEITLGEKLTSLRSEQALYEGISFDTIVGYEAHGAIVHYEATPKTDRLVEPRGLVLIDSGAQYVDGTTDITRTIALGPVSEEQRKIYTLVLKGHIQLALCKFPTGVCGSQLDAFARQAMWREGYNFMHGTGHGVGSFLNVHEGPHQIRMEWVAAPLLPGMTVTNEPGIYLEGKFGVRIENTMLIQPHRQTTFGDFLGFDALTLAPIDTTPIDFNMLTAEEVHWLNSYHERVYRELSPYLTNEEQTWLKNATQPVERK</sequence>
<dbReference type="GO" id="GO:0070006">
    <property type="term" value="F:metalloaminopeptidase activity"/>
    <property type="evidence" value="ECO:0007669"/>
    <property type="project" value="InterPro"/>
</dbReference>
<dbReference type="Gene3D" id="3.90.230.10">
    <property type="entry name" value="Creatinase/methionine aminopeptidase superfamily"/>
    <property type="match status" value="1"/>
</dbReference>
<evidence type="ECO:0000259" key="8">
    <source>
        <dbReference type="Pfam" id="PF01321"/>
    </source>
</evidence>
<dbReference type="FunFam" id="3.90.230.10:FF:000009">
    <property type="entry name" value="xaa-Pro aminopeptidase 2"/>
    <property type="match status" value="1"/>
</dbReference>
<dbReference type="Proteomes" id="UP000321612">
    <property type="component" value="Unassembled WGS sequence"/>
</dbReference>
<name>A0A5C8GKS6_9BACT</name>
<feature type="domain" description="Creatinase N-terminal" evidence="8">
    <location>
        <begin position="8"/>
        <end position="140"/>
    </location>
</feature>
<reference evidence="11" key="1">
    <citation type="submission" date="2019-05" db="EMBL/GenBank/DDBJ databases">
        <title>Prevotella brunnea sp. nov., isolated from a wound of a patient.</title>
        <authorList>
            <person name="Buhl M."/>
        </authorList>
    </citation>
    <scope>NUCLEOTIDE SEQUENCE [LARGE SCALE GENOMIC DNA]</scope>
    <source>
        <strain evidence="11">A2672</strain>
    </source>
</reference>
<dbReference type="InterPro" id="IPR000994">
    <property type="entry name" value="Pept_M24"/>
</dbReference>
<dbReference type="GO" id="GO:0006508">
    <property type="term" value="P:proteolysis"/>
    <property type="evidence" value="ECO:0007669"/>
    <property type="project" value="UniProtKB-KW"/>
</dbReference>
<dbReference type="InterPro" id="IPR000587">
    <property type="entry name" value="Creatinase_N"/>
</dbReference>
<keyword evidence="2" id="KW-0645">Protease</keyword>
<dbReference type="OrthoDB" id="9806388at2"/>
<evidence type="ECO:0000256" key="3">
    <source>
        <dbReference type="ARBA" id="ARBA00022723"/>
    </source>
</evidence>
<evidence type="ECO:0000256" key="5">
    <source>
        <dbReference type="ARBA" id="ARBA00023049"/>
    </source>
</evidence>
<dbReference type="FunFam" id="3.40.350.10:FF:000003">
    <property type="entry name" value="Xaa-pro aminopeptidase P"/>
    <property type="match status" value="1"/>
</dbReference>
<dbReference type="Gene3D" id="3.40.350.10">
    <property type="entry name" value="Creatinase/prolidase N-terminal domain"/>
    <property type="match status" value="2"/>
</dbReference>
<evidence type="ECO:0000259" key="9">
    <source>
        <dbReference type="Pfam" id="PF16188"/>
    </source>
</evidence>
<protein>
    <submittedName>
        <fullName evidence="10">Aminopeptidase P family protein</fullName>
    </submittedName>
</protein>
<dbReference type="Pfam" id="PF16189">
    <property type="entry name" value="Creatinase_N_2"/>
    <property type="match status" value="1"/>
</dbReference>
<evidence type="ECO:0000256" key="6">
    <source>
        <dbReference type="RuleBase" id="RU000590"/>
    </source>
</evidence>
<comment type="similarity">
    <text evidence="1 6">Belongs to the peptidase M24B family.</text>
</comment>
<evidence type="ECO:0000256" key="1">
    <source>
        <dbReference type="ARBA" id="ARBA00008766"/>
    </source>
</evidence>
<dbReference type="PANTHER" id="PTHR43763:SF6">
    <property type="entry name" value="XAA-PRO AMINOPEPTIDASE 1"/>
    <property type="match status" value="1"/>
</dbReference>
<comment type="caution">
    <text evidence="10">The sequence shown here is derived from an EMBL/GenBank/DDBJ whole genome shotgun (WGS) entry which is preliminary data.</text>
</comment>
<organism evidence="10 11">
    <name type="scientific">Prevotella brunnea</name>
    <dbReference type="NCBI Taxonomy" id="2508867"/>
    <lineage>
        <taxon>Bacteria</taxon>
        <taxon>Pseudomonadati</taxon>
        <taxon>Bacteroidota</taxon>
        <taxon>Bacteroidia</taxon>
        <taxon>Bacteroidales</taxon>
        <taxon>Prevotellaceae</taxon>
        <taxon>Prevotella</taxon>
    </lineage>
</organism>
<dbReference type="EMBL" id="SDIK01000022">
    <property type="protein sequence ID" value="TXJ62661.1"/>
    <property type="molecule type" value="Genomic_DNA"/>
</dbReference>
<evidence type="ECO:0000259" key="7">
    <source>
        <dbReference type="Pfam" id="PF00557"/>
    </source>
</evidence>
<dbReference type="Pfam" id="PF16188">
    <property type="entry name" value="Peptidase_M24_C"/>
    <property type="match status" value="1"/>
</dbReference>
<dbReference type="Pfam" id="PF00557">
    <property type="entry name" value="Peptidase_M24"/>
    <property type="match status" value="1"/>
</dbReference>
<keyword evidence="5" id="KW-0482">Metalloprotease</keyword>
<dbReference type="SUPFAM" id="SSF55920">
    <property type="entry name" value="Creatinase/aminopeptidase"/>
    <property type="match status" value="1"/>
</dbReference>
<evidence type="ECO:0000256" key="2">
    <source>
        <dbReference type="ARBA" id="ARBA00022670"/>
    </source>
</evidence>
<keyword evidence="10" id="KW-0031">Aminopeptidase</keyword>
<dbReference type="InterPro" id="IPR036005">
    <property type="entry name" value="Creatinase/aminopeptidase-like"/>
</dbReference>
<feature type="domain" description="Peptidase M24" evidence="7">
    <location>
        <begin position="314"/>
        <end position="526"/>
    </location>
</feature>
<dbReference type="InterPro" id="IPR050422">
    <property type="entry name" value="X-Pro_aminopeptidase_P"/>
</dbReference>
<feature type="domain" description="Peptidase M24 C-terminal" evidence="9">
    <location>
        <begin position="536"/>
        <end position="595"/>
    </location>
</feature>
<keyword evidence="3 6" id="KW-0479">Metal-binding</keyword>
<keyword evidence="4" id="KW-0378">Hydrolase</keyword>
<evidence type="ECO:0000313" key="11">
    <source>
        <dbReference type="Proteomes" id="UP000321612"/>
    </source>
</evidence>
<dbReference type="RefSeq" id="WP_130830034.1">
    <property type="nucleotide sequence ID" value="NZ_SDIK01000022.1"/>
</dbReference>
<evidence type="ECO:0000313" key="10">
    <source>
        <dbReference type="EMBL" id="TXJ62661.1"/>
    </source>
</evidence>
<dbReference type="GO" id="GO:0005737">
    <property type="term" value="C:cytoplasm"/>
    <property type="evidence" value="ECO:0007669"/>
    <property type="project" value="UniProtKB-ARBA"/>
</dbReference>
<dbReference type="SUPFAM" id="SSF53092">
    <property type="entry name" value="Creatinase/prolidase N-terminal domain"/>
    <property type="match status" value="1"/>
</dbReference>
<dbReference type="Pfam" id="PF01321">
    <property type="entry name" value="Creatinase_N"/>
    <property type="match status" value="1"/>
</dbReference>
<dbReference type="CDD" id="cd01085">
    <property type="entry name" value="APP"/>
    <property type="match status" value="1"/>
</dbReference>
<proteinExistence type="inferred from homology"/>
<dbReference type="InterPro" id="IPR029149">
    <property type="entry name" value="Creatin/AminoP/Spt16_N"/>
</dbReference>
<dbReference type="InterPro" id="IPR032416">
    <property type="entry name" value="Peptidase_M24_C"/>
</dbReference>